<dbReference type="InterPro" id="IPR036273">
    <property type="entry name" value="CRAL/TRIO_N_dom_sf"/>
</dbReference>
<dbReference type="InterPro" id="IPR001251">
    <property type="entry name" value="CRAL-TRIO_dom"/>
</dbReference>
<organism evidence="2 3">
    <name type="scientific">Paralvinella palmiformis</name>
    <dbReference type="NCBI Taxonomy" id="53620"/>
    <lineage>
        <taxon>Eukaryota</taxon>
        <taxon>Metazoa</taxon>
        <taxon>Spiralia</taxon>
        <taxon>Lophotrochozoa</taxon>
        <taxon>Annelida</taxon>
        <taxon>Polychaeta</taxon>
        <taxon>Sedentaria</taxon>
        <taxon>Canalipalpata</taxon>
        <taxon>Terebellida</taxon>
        <taxon>Terebelliformia</taxon>
        <taxon>Alvinellidae</taxon>
        <taxon>Paralvinella</taxon>
    </lineage>
</organism>
<keyword evidence="3" id="KW-1185">Reference proteome</keyword>
<dbReference type="SMART" id="SM01100">
    <property type="entry name" value="CRAL_TRIO_N"/>
    <property type="match status" value="1"/>
</dbReference>
<dbReference type="PANTHER" id="PTHR10174:SF208">
    <property type="entry name" value="CRAL-TRIO DOMAIN-CONTAINING PROTEIN DDB_G0278031"/>
    <property type="match status" value="1"/>
</dbReference>
<gene>
    <name evidence="2" type="ORF">LSH36_659g02028</name>
</gene>
<reference evidence="2" key="1">
    <citation type="journal article" date="2023" name="Mol. Biol. Evol.">
        <title>Third-Generation Sequencing Reveals the Adaptive Role of the Epigenome in Three Deep-Sea Polychaetes.</title>
        <authorList>
            <person name="Perez M."/>
            <person name="Aroh O."/>
            <person name="Sun Y."/>
            <person name="Lan Y."/>
            <person name="Juniper S.K."/>
            <person name="Young C.R."/>
            <person name="Angers B."/>
            <person name="Qian P.Y."/>
        </authorList>
    </citation>
    <scope>NUCLEOTIDE SEQUENCE</scope>
    <source>
        <strain evidence="2">P08H-3</strain>
    </source>
</reference>
<dbReference type="EMBL" id="JAODUP010000659">
    <property type="protein sequence ID" value="KAK2145766.1"/>
    <property type="molecule type" value="Genomic_DNA"/>
</dbReference>
<dbReference type="PRINTS" id="PR00180">
    <property type="entry name" value="CRETINALDHBP"/>
</dbReference>
<dbReference type="AlphaFoldDB" id="A0AAD9MVV8"/>
<evidence type="ECO:0000259" key="1">
    <source>
        <dbReference type="PROSITE" id="PS50191"/>
    </source>
</evidence>
<dbReference type="GO" id="GO:0016020">
    <property type="term" value="C:membrane"/>
    <property type="evidence" value="ECO:0007669"/>
    <property type="project" value="TreeGrafter"/>
</dbReference>
<dbReference type="Pfam" id="PF00650">
    <property type="entry name" value="CRAL_TRIO"/>
    <property type="match status" value="1"/>
</dbReference>
<dbReference type="Gene3D" id="1.10.8.20">
    <property type="entry name" value="N-terminal domain of phosphatidylinositol transfer protein sec14p"/>
    <property type="match status" value="1"/>
</dbReference>
<feature type="domain" description="CRAL-TRIO" evidence="1">
    <location>
        <begin position="96"/>
        <end position="260"/>
    </location>
</feature>
<dbReference type="InterPro" id="IPR036865">
    <property type="entry name" value="CRAL-TRIO_dom_sf"/>
</dbReference>
<evidence type="ECO:0000313" key="3">
    <source>
        <dbReference type="Proteomes" id="UP001208570"/>
    </source>
</evidence>
<dbReference type="SUPFAM" id="SSF46938">
    <property type="entry name" value="CRAL/TRIO N-terminal domain"/>
    <property type="match status" value="1"/>
</dbReference>
<dbReference type="Gene3D" id="3.40.525.10">
    <property type="entry name" value="CRAL-TRIO lipid binding domain"/>
    <property type="match status" value="1"/>
</dbReference>
<name>A0AAD9MVV8_9ANNE</name>
<proteinExistence type="predicted"/>
<comment type="caution">
    <text evidence="2">The sequence shown here is derived from an EMBL/GenBank/DDBJ whole genome shotgun (WGS) entry which is preliminary data.</text>
</comment>
<dbReference type="CDD" id="cd00170">
    <property type="entry name" value="SEC14"/>
    <property type="match status" value="1"/>
</dbReference>
<dbReference type="Proteomes" id="UP001208570">
    <property type="component" value="Unassembled WGS sequence"/>
</dbReference>
<sequence length="315" mass="36917">MTTPYVCKLDAATQEKALKELNEDPKNRQGAIDTFRKWILEQKHFKSPTDNIFLLAFLRARKFSQLEARRMLENFLKRREKLNVWFKDLDPADDKISHVIDDGVVLVLPGRDSESRKVFVFNVGNIDMSEKKYTKNDAFRLFVTVLDYLYLCDEMTQVHGTVTVIDFSHMTFAHQTKITLEDRKNFLGTWQKNYPARIKGVHLYNLGSFMEFIMMIVKMAMSEKVQKRIVVHAHGLESLYKYIPEKMLPDEYLADDYTGSTGGSQKQMIDQLKDDFRKPEIRDRIRHLSSREFHIDMKQKDSSVPEASFRKLAVD</sequence>
<dbReference type="PROSITE" id="PS50191">
    <property type="entry name" value="CRAL_TRIO"/>
    <property type="match status" value="1"/>
</dbReference>
<dbReference type="SMART" id="SM00516">
    <property type="entry name" value="SEC14"/>
    <property type="match status" value="1"/>
</dbReference>
<dbReference type="SUPFAM" id="SSF52087">
    <property type="entry name" value="CRAL/TRIO domain"/>
    <property type="match status" value="1"/>
</dbReference>
<evidence type="ECO:0000313" key="2">
    <source>
        <dbReference type="EMBL" id="KAK2145766.1"/>
    </source>
</evidence>
<protein>
    <recommendedName>
        <fullName evidence="1">CRAL-TRIO domain-containing protein</fullName>
    </recommendedName>
</protein>
<dbReference type="PANTHER" id="PTHR10174">
    <property type="entry name" value="ALPHA-TOCOPHEROL TRANSFER PROTEIN-RELATED"/>
    <property type="match status" value="1"/>
</dbReference>
<accession>A0AAD9MVV8</accession>
<dbReference type="InterPro" id="IPR011074">
    <property type="entry name" value="CRAL/TRIO_N_dom"/>
</dbReference>
<dbReference type="GO" id="GO:1902936">
    <property type="term" value="F:phosphatidylinositol bisphosphate binding"/>
    <property type="evidence" value="ECO:0007669"/>
    <property type="project" value="TreeGrafter"/>
</dbReference>